<dbReference type="EMBL" id="GFXV01002305">
    <property type="protein sequence ID" value="MBW14110.1"/>
    <property type="molecule type" value="Transcribed_RNA"/>
</dbReference>
<evidence type="ECO:0000256" key="10">
    <source>
        <dbReference type="ARBA" id="ARBA00023180"/>
    </source>
</evidence>
<dbReference type="InterPro" id="IPR005821">
    <property type="entry name" value="Ion_trans_dom"/>
</dbReference>
<dbReference type="GO" id="GO:0034703">
    <property type="term" value="C:cation channel complex"/>
    <property type="evidence" value="ECO:0007669"/>
    <property type="project" value="UniProtKB-ARBA"/>
</dbReference>
<dbReference type="AlphaFoldDB" id="A0A2H8TJA9"/>
<feature type="transmembrane region" description="Helical" evidence="13">
    <location>
        <begin position="737"/>
        <end position="763"/>
    </location>
</feature>
<dbReference type="PROSITE" id="PS50297">
    <property type="entry name" value="ANK_REP_REGION"/>
    <property type="match status" value="3"/>
</dbReference>
<dbReference type="InterPro" id="IPR036770">
    <property type="entry name" value="Ankyrin_rpt-contain_sf"/>
</dbReference>
<keyword evidence="8" id="KW-0406">Ion transport</keyword>
<evidence type="ECO:0000259" key="14">
    <source>
        <dbReference type="Pfam" id="PF00520"/>
    </source>
</evidence>
<evidence type="ECO:0000256" key="4">
    <source>
        <dbReference type="ARBA" id="ARBA00022692"/>
    </source>
</evidence>
<dbReference type="PANTHER" id="PTHR47143">
    <property type="entry name" value="TRANSIENT RECEPTOR POTENTIAL CATION CHANNEL PROTEIN PAINLESS"/>
    <property type="match status" value="1"/>
</dbReference>
<evidence type="ECO:0000256" key="9">
    <source>
        <dbReference type="ARBA" id="ARBA00023136"/>
    </source>
</evidence>
<keyword evidence="9 13" id="KW-0472">Membrane</keyword>
<dbReference type="OrthoDB" id="7464126at2759"/>
<reference evidence="15" key="1">
    <citation type="submission" date="2017-10" db="EMBL/GenBank/DDBJ databases">
        <title>Transcriptome Assembly of Sugarcane Aphid Adults.</title>
        <authorList>
            <person name="Scully E.D."/>
            <person name="Palmer N.A."/>
            <person name="Geib S.M."/>
            <person name="Sarath G."/>
            <person name="Sattler S.E."/>
        </authorList>
    </citation>
    <scope>NUCLEOTIDE SEQUENCE</scope>
    <source>
        <tissue evidence="15">Whole body</tissue>
    </source>
</reference>
<keyword evidence="15" id="KW-0675">Receptor</keyword>
<keyword evidence="3" id="KW-0716">Sensory transduction</keyword>
<keyword evidence="11" id="KW-0407">Ion channel</keyword>
<name>A0A2H8TJA9_9HEMI</name>
<evidence type="ECO:0000256" key="13">
    <source>
        <dbReference type="SAM" id="Phobius"/>
    </source>
</evidence>
<evidence type="ECO:0000256" key="12">
    <source>
        <dbReference type="PROSITE-ProRule" id="PRU00023"/>
    </source>
</evidence>
<dbReference type="Gene3D" id="1.25.40.20">
    <property type="entry name" value="Ankyrin repeat-containing domain"/>
    <property type="match status" value="3"/>
</dbReference>
<keyword evidence="4 13" id="KW-0812">Transmembrane</keyword>
<dbReference type="SMART" id="SM00248">
    <property type="entry name" value="ANK"/>
    <property type="match status" value="9"/>
</dbReference>
<dbReference type="Pfam" id="PF13637">
    <property type="entry name" value="Ank_4"/>
    <property type="match status" value="1"/>
</dbReference>
<evidence type="ECO:0000256" key="1">
    <source>
        <dbReference type="ARBA" id="ARBA00004141"/>
    </source>
</evidence>
<dbReference type="PROSITE" id="PS50088">
    <property type="entry name" value="ANK_REPEAT"/>
    <property type="match status" value="4"/>
</dbReference>
<evidence type="ECO:0000256" key="6">
    <source>
        <dbReference type="ARBA" id="ARBA00022989"/>
    </source>
</evidence>
<feature type="transmembrane region" description="Helical" evidence="13">
    <location>
        <begin position="678"/>
        <end position="699"/>
    </location>
</feature>
<sequence length="886" mass="100775">MSSRKLSRHLSLDECTREYLEMGMDLTNKRKRYFSFHEKAINRNRDRPISFELPDMDLVETDERSITETTNDESKSSNQLSVNNYKEMVKQCLLDSAKGFTNGFQLLHDIESGMANLDTLNRCPQQLKNLIVLWACFVDKCDVVKVLVKAGANVNYILPFRGYGAIHLSALNGCVYCLKWLLNNGCDPNCRVDDMTALHFATFTDSVDAFNILTEHGCRPESTVLHSAVKSRAVGCIKLLLFKYNVDVNMLDSMGLAPIHICADQGFSDCMYMLLSSDKTLIDQKDYHECTALHLACESAHVECVKLLIEHQANIHAKNMKFQVPIHMAAKAQSVDCIDFLIKAGADVNARDIDDRTPLHSAISVKTLNVCLAVDTLLSYQAKINVQDHFGFTPLHIAAINEVPECVESLLAKGGNVGIQTYGGISALNMIVRKVPSCVPAVAKQLDSAVTSNWADGFKRGPEIQLRFKYLLNSNTFGEIDLLKCFQEEGQYELLQHPLCQAFLFLKWKKIRKYYLMRLASLGFFILLYTLYVTTVLSHDCYNAIHLSNQSNSTCFQNNSTLSEFLIKNYKIMDVIIYALYLIGIIEGFLKISEMAGYMYVHQYVLSLSNMSEWLVLISVPLISFQISGYTYYWQNHIGAFCVLCAWTNFMIKIGQLPWFDTYVAMYTKVQKEFAKLLMAYICLLIGFSVSLCVVFPSSKWFNNPIIGFVKVLVMMAGELDISMLEVHDKSPIISKFSAYIVYIALLIFVSIILMNLLVGIAVHDIQGLKKTAGLSKVRCQIKLIYYIELFMLRSFWPKSVKRRALVYPSKHRAHMTVKPLNQQQTLPRDIIEAIRVLIKRKKQDNCDNNDIFKIQEILKEVRDLRAVVEENQKVIKHLLINANKI</sequence>
<feature type="repeat" description="ANK" evidence="12">
    <location>
        <begin position="354"/>
        <end position="389"/>
    </location>
</feature>
<protein>
    <submittedName>
        <fullName evidence="15">Transient receptor potential channel pyrexia</fullName>
    </submittedName>
</protein>
<keyword evidence="7 12" id="KW-0040">ANK repeat</keyword>
<evidence type="ECO:0000313" key="15">
    <source>
        <dbReference type="EMBL" id="MBW14110.1"/>
    </source>
</evidence>
<keyword evidence="5" id="KW-0677">Repeat</keyword>
<keyword evidence="6 13" id="KW-1133">Transmembrane helix</keyword>
<dbReference type="Pfam" id="PF00520">
    <property type="entry name" value="Ion_trans"/>
    <property type="match status" value="1"/>
</dbReference>
<evidence type="ECO:0000256" key="11">
    <source>
        <dbReference type="ARBA" id="ARBA00023303"/>
    </source>
</evidence>
<proteinExistence type="predicted"/>
<dbReference type="InterPro" id="IPR052076">
    <property type="entry name" value="TRP_cation_channel"/>
</dbReference>
<keyword evidence="10" id="KW-0325">Glycoprotein</keyword>
<feature type="transmembrane region" description="Helical" evidence="13">
    <location>
        <begin position="614"/>
        <end position="632"/>
    </location>
</feature>
<feature type="repeat" description="ANK" evidence="12">
    <location>
        <begin position="390"/>
        <end position="422"/>
    </location>
</feature>
<evidence type="ECO:0000256" key="5">
    <source>
        <dbReference type="ARBA" id="ARBA00022737"/>
    </source>
</evidence>
<gene>
    <name evidence="15" type="primary">pyx_1</name>
</gene>
<feature type="transmembrane region" description="Helical" evidence="13">
    <location>
        <begin position="575"/>
        <end position="593"/>
    </location>
</feature>
<feature type="transmembrane region" description="Helical" evidence="13">
    <location>
        <begin position="515"/>
        <end position="532"/>
    </location>
</feature>
<evidence type="ECO:0000256" key="2">
    <source>
        <dbReference type="ARBA" id="ARBA00022448"/>
    </source>
</evidence>
<feature type="repeat" description="ANK" evidence="12">
    <location>
        <begin position="288"/>
        <end position="320"/>
    </location>
</feature>
<dbReference type="Pfam" id="PF00023">
    <property type="entry name" value="Ank"/>
    <property type="match status" value="1"/>
</dbReference>
<dbReference type="SUPFAM" id="SSF48403">
    <property type="entry name" value="Ankyrin repeat"/>
    <property type="match status" value="1"/>
</dbReference>
<evidence type="ECO:0000256" key="3">
    <source>
        <dbReference type="ARBA" id="ARBA00022606"/>
    </source>
</evidence>
<dbReference type="InterPro" id="IPR002110">
    <property type="entry name" value="Ankyrin_rpt"/>
</dbReference>
<feature type="domain" description="Ion transport" evidence="14">
    <location>
        <begin position="524"/>
        <end position="772"/>
    </location>
</feature>
<feature type="repeat" description="ANK" evidence="12">
    <location>
        <begin position="321"/>
        <end position="353"/>
    </location>
</feature>
<dbReference type="Pfam" id="PF12796">
    <property type="entry name" value="Ank_2"/>
    <property type="match status" value="2"/>
</dbReference>
<evidence type="ECO:0000256" key="8">
    <source>
        <dbReference type="ARBA" id="ARBA00023065"/>
    </source>
</evidence>
<comment type="subcellular location">
    <subcellularLocation>
        <location evidence="1">Membrane</location>
        <topology evidence="1">Multi-pass membrane protein</topology>
    </subcellularLocation>
</comment>
<evidence type="ECO:0000256" key="7">
    <source>
        <dbReference type="ARBA" id="ARBA00023043"/>
    </source>
</evidence>
<dbReference type="PANTHER" id="PTHR47143:SF1">
    <property type="entry name" value="ION_TRANS DOMAIN-CONTAINING PROTEIN"/>
    <property type="match status" value="1"/>
</dbReference>
<accession>A0A2H8TJA9</accession>
<keyword evidence="2" id="KW-0813">Transport</keyword>
<feature type="transmembrane region" description="Helical" evidence="13">
    <location>
        <begin position="638"/>
        <end position="657"/>
    </location>
</feature>
<feature type="transmembrane region" description="Helical" evidence="13">
    <location>
        <begin position="705"/>
        <end position="725"/>
    </location>
</feature>
<organism evidence="15">
    <name type="scientific">Melanaphis sacchari</name>
    <dbReference type="NCBI Taxonomy" id="742174"/>
    <lineage>
        <taxon>Eukaryota</taxon>
        <taxon>Metazoa</taxon>
        <taxon>Ecdysozoa</taxon>
        <taxon>Arthropoda</taxon>
        <taxon>Hexapoda</taxon>
        <taxon>Insecta</taxon>
        <taxon>Pterygota</taxon>
        <taxon>Neoptera</taxon>
        <taxon>Paraneoptera</taxon>
        <taxon>Hemiptera</taxon>
        <taxon>Sternorrhyncha</taxon>
        <taxon>Aphidomorpha</taxon>
        <taxon>Aphidoidea</taxon>
        <taxon>Aphididae</taxon>
        <taxon>Aphidini</taxon>
        <taxon>Melanaphis</taxon>
    </lineage>
</organism>
<dbReference type="GO" id="GO:0005216">
    <property type="term" value="F:monoatomic ion channel activity"/>
    <property type="evidence" value="ECO:0007669"/>
    <property type="project" value="InterPro"/>
</dbReference>